<evidence type="ECO:0000256" key="3">
    <source>
        <dbReference type="SAM" id="Phobius"/>
    </source>
</evidence>
<evidence type="ECO:0000256" key="1">
    <source>
        <dbReference type="ARBA" id="ARBA00022723"/>
    </source>
</evidence>
<name>A0ABZ0WKG9_9BURK</name>
<gene>
    <name evidence="5" type="ORF">U0042_28095</name>
</gene>
<dbReference type="SUPFAM" id="SSF56300">
    <property type="entry name" value="Metallo-dependent phosphatases"/>
    <property type="match status" value="1"/>
</dbReference>
<dbReference type="RefSeq" id="WP_114812723.1">
    <property type="nucleotide sequence ID" value="NZ_CP139965.1"/>
</dbReference>
<dbReference type="InterPro" id="IPR029052">
    <property type="entry name" value="Metallo-depent_PP-like"/>
</dbReference>
<dbReference type="CDD" id="cd07385">
    <property type="entry name" value="MPP_YkuE_C"/>
    <property type="match status" value="1"/>
</dbReference>
<feature type="transmembrane region" description="Helical" evidence="3">
    <location>
        <begin position="7"/>
        <end position="26"/>
    </location>
</feature>
<organism evidence="5 6">
    <name type="scientific">Paraburkholderia kururiensis</name>
    <dbReference type="NCBI Taxonomy" id="984307"/>
    <lineage>
        <taxon>Bacteria</taxon>
        <taxon>Pseudomonadati</taxon>
        <taxon>Pseudomonadota</taxon>
        <taxon>Betaproteobacteria</taxon>
        <taxon>Burkholderiales</taxon>
        <taxon>Burkholderiaceae</taxon>
        <taxon>Paraburkholderia</taxon>
    </lineage>
</organism>
<feature type="transmembrane region" description="Helical" evidence="3">
    <location>
        <begin position="69"/>
        <end position="89"/>
    </location>
</feature>
<keyword evidence="1" id="KW-0479">Metal-binding</keyword>
<dbReference type="EMBL" id="CP139965">
    <property type="protein sequence ID" value="WQD77848.1"/>
    <property type="molecule type" value="Genomic_DNA"/>
</dbReference>
<reference evidence="5 6" key="1">
    <citation type="submission" date="2023-12" db="EMBL/GenBank/DDBJ databases">
        <title>Genome sequencing and assembly of bacterial species from a model synthetic community.</title>
        <authorList>
            <person name="Hogle S.L."/>
        </authorList>
    </citation>
    <scope>NUCLEOTIDE SEQUENCE [LARGE SCALE GENOMIC DNA]</scope>
    <source>
        <strain evidence="5 6">HAMBI 2494</strain>
    </source>
</reference>
<dbReference type="PANTHER" id="PTHR31302">
    <property type="entry name" value="TRANSMEMBRANE PROTEIN WITH METALLOPHOSPHOESTERASE DOMAIN-RELATED"/>
    <property type="match status" value="1"/>
</dbReference>
<keyword evidence="3" id="KW-0472">Membrane</keyword>
<evidence type="ECO:0000259" key="4">
    <source>
        <dbReference type="Pfam" id="PF00149"/>
    </source>
</evidence>
<dbReference type="InterPro" id="IPR004843">
    <property type="entry name" value="Calcineurin-like_PHP"/>
</dbReference>
<feature type="domain" description="Calcineurin-like phosphoesterase" evidence="4">
    <location>
        <begin position="160"/>
        <end position="328"/>
    </location>
</feature>
<evidence type="ECO:0000256" key="2">
    <source>
        <dbReference type="ARBA" id="ARBA00022801"/>
    </source>
</evidence>
<sequence length="390" mass="42718">MRRFSSFFIRFIVIGVLLHVYVGFRLIPDLAVPPTGKWLAGLYLVLSCLLIPPGMLARMIDRQPLADRLAWIGLSAMGFFSSLLVATFLRDVLLASLLTIDAIWPHALALARWRTDTAAFAIALAVAFSVIGLVNARRRARVVTVDVPIEQLPEALEGFTIVQISDIHVGPTIKNDYVNAIVDEVNRLEPDLIAVTGDVVDGSVDQLADHTRPLGRLAARHGAYFVTGNHEYYSGAHAWIDEFQRLGLRVLLNEHAVVEHESARVVVAGVTDYSAGQFDPEHHSDPAAALHGAPSDARVKILLAHQPRTALAAAQAGYTLQLSGHTHGGQFFPWNFFVRLQQPFTAGLARLDGLWVYTSRGTGYWGPPKRLGAPSEITRLRLVKGLEAAL</sequence>
<dbReference type="Proteomes" id="UP001325479">
    <property type="component" value="Chromosome"/>
</dbReference>
<keyword evidence="3" id="KW-1133">Transmembrane helix</keyword>
<feature type="transmembrane region" description="Helical" evidence="3">
    <location>
        <begin position="118"/>
        <end position="136"/>
    </location>
</feature>
<dbReference type="Pfam" id="PF00149">
    <property type="entry name" value="Metallophos"/>
    <property type="match status" value="1"/>
</dbReference>
<keyword evidence="2" id="KW-0378">Hydrolase</keyword>
<proteinExistence type="predicted"/>
<keyword evidence="6" id="KW-1185">Reference proteome</keyword>
<dbReference type="PANTHER" id="PTHR31302:SF31">
    <property type="entry name" value="PHOSPHODIESTERASE YAEI"/>
    <property type="match status" value="1"/>
</dbReference>
<evidence type="ECO:0000313" key="5">
    <source>
        <dbReference type="EMBL" id="WQD77848.1"/>
    </source>
</evidence>
<protein>
    <submittedName>
        <fullName evidence="5">Metallophosphoesterase</fullName>
    </submittedName>
</protein>
<accession>A0ABZ0WKG9</accession>
<dbReference type="InterPro" id="IPR051158">
    <property type="entry name" value="Metallophosphoesterase_sf"/>
</dbReference>
<keyword evidence="3" id="KW-0812">Transmembrane</keyword>
<evidence type="ECO:0000313" key="6">
    <source>
        <dbReference type="Proteomes" id="UP001325479"/>
    </source>
</evidence>
<feature type="transmembrane region" description="Helical" evidence="3">
    <location>
        <begin position="38"/>
        <end position="57"/>
    </location>
</feature>
<dbReference type="Gene3D" id="3.60.21.10">
    <property type="match status" value="1"/>
</dbReference>